<dbReference type="Proteomes" id="UP000092716">
    <property type="component" value="Chromosome 4"/>
</dbReference>
<dbReference type="InterPro" id="IPR006070">
    <property type="entry name" value="Sua5-like_dom"/>
</dbReference>
<dbReference type="InterPro" id="IPR017945">
    <property type="entry name" value="DHBP_synth_RibB-like_a/b_dom"/>
</dbReference>
<dbReference type="GO" id="GO:0005524">
    <property type="term" value="F:ATP binding"/>
    <property type="evidence" value="ECO:0007669"/>
    <property type="project" value="UniProtKB-KW"/>
</dbReference>
<comment type="catalytic activity">
    <reaction evidence="12">
        <text>L-threonine + hydrogencarbonate + ATP = L-threonylcarbamoyladenylate + diphosphate + H2O</text>
        <dbReference type="Rhea" id="RHEA:36407"/>
        <dbReference type="ChEBI" id="CHEBI:15377"/>
        <dbReference type="ChEBI" id="CHEBI:17544"/>
        <dbReference type="ChEBI" id="CHEBI:30616"/>
        <dbReference type="ChEBI" id="CHEBI:33019"/>
        <dbReference type="ChEBI" id="CHEBI:57926"/>
        <dbReference type="ChEBI" id="CHEBI:73682"/>
        <dbReference type="EC" id="2.7.7.87"/>
    </reaction>
</comment>
<keyword evidence="15" id="KW-1185">Reference proteome</keyword>
<dbReference type="InterPro" id="IPR038385">
    <property type="entry name" value="Sua5/YwlC_C"/>
</dbReference>
<dbReference type="GO" id="GO:0005737">
    <property type="term" value="C:cytoplasm"/>
    <property type="evidence" value="ECO:0007669"/>
    <property type="project" value="UniProtKB-SubCell"/>
</dbReference>
<dbReference type="Pfam" id="PF01300">
    <property type="entry name" value="Sua5_yciO_yrdC"/>
    <property type="match status" value="1"/>
</dbReference>
<evidence type="ECO:0000256" key="7">
    <source>
        <dbReference type="ARBA" id="ARBA00022694"/>
    </source>
</evidence>
<organism evidence="14 15">
    <name type="scientific">Plasmodium coatneyi</name>
    <dbReference type="NCBI Taxonomy" id="208452"/>
    <lineage>
        <taxon>Eukaryota</taxon>
        <taxon>Sar</taxon>
        <taxon>Alveolata</taxon>
        <taxon>Apicomplexa</taxon>
        <taxon>Aconoidasida</taxon>
        <taxon>Haemosporida</taxon>
        <taxon>Plasmodiidae</taxon>
        <taxon>Plasmodium</taxon>
    </lineage>
</organism>
<evidence type="ECO:0000256" key="6">
    <source>
        <dbReference type="ARBA" id="ARBA00022679"/>
    </source>
</evidence>
<dbReference type="EMBL" id="CP016242">
    <property type="protein sequence ID" value="ANQ06654.1"/>
    <property type="molecule type" value="Genomic_DNA"/>
</dbReference>
<dbReference type="FunFam" id="3.90.870.10:FF:000009">
    <property type="entry name" value="Threonylcarbamoyl-AMP synthase, putative"/>
    <property type="match status" value="1"/>
</dbReference>
<evidence type="ECO:0000256" key="9">
    <source>
        <dbReference type="ARBA" id="ARBA00022741"/>
    </source>
</evidence>
<keyword evidence="6" id="KW-0808">Transferase</keyword>
<dbReference type="GO" id="GO:0003725">
    <property type="term" value="F:double-stranded RNA binding"/>
    <property type="evidence" value="ECO:0007669"/>
    <property type="project" value="InterPro"/>
</dbReference>
<dbReference type="Gene3D" id="3.90.870.10">
    <property type="entry name" value="DHBP synthase"/>
    <property type="match status" value="1"/>
</dbReference>
<evidence type="ECO:0000259" key="13">
    <source>
        <dbReference type="PROSITE" id="PS51163"/>
    </source>
</evidence>
<feature type="domain" description="YrdC-like" evidence="13">
    <location>
        <begin position="14"/>
        <end position="205"/>
    </location>
</feature>
<evidence type="ECO:0000313" key="14">
    <source>
        <dbReference type="EMBL" id="ANQ06654.1"/>
    </source>
</evidence>
<gene>
    <name evidence="14" type="ORF">PCOAH_00006630</name>
</gene>
<protein>
    <recommendedName>
        <fullName evidence="4">Threonylcarbamoyl-AMP synthase</fullName>
        <ecNumber evidence="3">2.7.7.87</ecNumber>
    </recommendedName>
    <alternativeName>
        <fullName evidence="11">L-threonylcarbamoyladenylate synthase</fullName>
    </alternativeName>
</protein>
<evidence type="ECO:0000256" key="10">
    <source>
        <dbReference type="ARBA" id="ARBA00022840"/>
    </source>
</evidence>
<keyword evidence="10" id="KW-0067">ATP-binding</keyword>
<proteinExistence type="inferred from homology"/>
<comment type="subcellular location">
    <subcellularLocation>
        <location evidence="1">Cytoplasm</location>
    </subcellularLocation>
</comment>
<evidence type="ECO:0000256" key="8">
    <source>
        <dbReference type="ARBA" id="ARBA00022695"/>
    </source>
</evidence>
<dbReference type="AlphaFoldDB" id="A0A1B1DV90"/>
<evidence type="ECO:0000256" key="2">
    <source>
        <dbReference type="ARBA" id="ARBA00007663"/>
    </source>
</evidence>
<dbReference type="InterPro" id="IPR005145">
    <property type="entry name" value="Sua5_C"/>
</dbReference>
<evidence type="ECO:0000256" key="3">
    <source>
        <dbReference type="ARBA" id="ARBA00012584"/>
    </source>
</evidence>
<evidence type="ECO:0000256" key="4">
    <source>
        <dbReference type="ARBA" id="ARBA00015492"/>
    </source>
</evidence>
<dbReference type="PANTHER" id="PTHR17490:SF16">
    <property type="entry name" value="THREONYLCARBAMOYL-AMP SYNTHASE"/>
    <property type="match status" value="1"/>
</dbReference>
<dbReference type="OrthoDB" id="412787at2759"/>
<dbReference type="VEuPathDB" id="PlasmoDB:PCOAH_00006630"/>
<dbReference type="GeneID" id="30907386"/>
<evidence type="ECO:0000313" key="15">
    <source>
        <dbReference type="Proteomes" id="UP000092716"/>
    </source>
</evidence>
<dbReference type="GO" id="GO:0006450">
    <property type="term" value="P:regulation of translational fidelity"/>
    <property type="evidence" value="ECO:0007669"/>
    <property type="project" value="TreeGrafter"/>
</dbReference>
<dbReference type="GO" id="GO:0008033">
    <property type="term" value="P:tRNA processing"/>
    <property type="evidence" value="ECO:0007669"/>
    <property type="project" value="UniProtKB-KW"/>
</dbReference>
<dbReference type="InterPro" id="IPR050156">
    <property type="entry name" value="TC-AMP_synthase_SUA5"/>
</dbReference>
<dbReference type="GO" id="GO:0000049">
    <property type="term" value="F:tRNA binding"/>
    <property type="evidence" value="ECO:0007669"/>
    <property type="project" value="TreeGrafter"/>
</dbReference>
<keyword evidence="5" id="KW-0963">Cytoplasm</keyword>
<dbReference type="RefSeq" id="XP_019913349.1">
    <property type="nucleotide sequence ID" value="XM_020057473.1"/>
</dbReference>
<keyword evidence="8" id="KW-0548">Nucleotidyltransferase</keyword>
<keyword evidence="9" id="KW-0547">Nucleotide-binding</keyword>
<dbReference type="EC" id="2.7.7.87" evidence="3"/>
<dbReference type="SUPFAM" id="SSF55821">
    <property type="entry name" value="YrdC/RibB"/>
    <property type="match status" value="1"/>
</dbReference>
<evidence type="ECO:0000256" key="12">
    <source>
        <dbReference type="ARBA" id="ARBA00048366"/>
    </source>
</evidence>
<evidence type="ECO:0000256" key="1">
    <source>
        <dbReference type="ARBA" id="ARBA00004496"/>
    </source>
</evidence>
<accession>A0A1B1DV90</accession>
<dbReference type="Pfam" id="PF03481">
    <property type="entry name" value="Sua5_C"/>
    <property type="match status" value="1"/>
</dbReference>
<keyword evidence="7" id="KW-0819">tRNA processing</keyword>
<sequence>MAKIFQGSDLFHDDQLRRKLKAHIKADCLVGMPTETVYGLGGNSLSEKSLRNIFQMKNRPVSDPIISHVYDIKQAFDQLYHVNVFEKFTIYTLGKYFWPGPLSIIAKAKKEVPLILTAHTGFCAVRMPRNNIAMEIIKVSQVPIAAPSANKFQHISPTTSTHVFEEFEKEDILIFDDGQCDIGIESTVLKLVKYRRVGVIKPNRLTGGDQTCEETQLEEVTTDEEYEKEYTDEMEFLRKVTGTPSSVTDVEVYDKLKGLFETIAGGEDVEDNVSKMGDELPRTSEPSLLGKILKYKNLYDYRIRIYRRGKYTKEEIEEALRSSPLLRDIQVDLYEKIKFENVAILRGGEGAHLGGKMNTQSEGALNGSVKGVLNSCLSSCLSGNTAEEVMPNEVSPGLLLTHYSPVVSTYLLDNAPDGGDQSGSTGKKPIGSISLAKCVLLDIGNSFEHHQGDFLKYINISYEGVATKEEQTKLVMRNFFLFLRQAEQLAIENQADGILISILNLKCVDEGSLSIFDRIFRAASGRVLQVAVPEVGSLRLL</sequence>
<dbReference type="PANTHER" id="PTHR17490">
    <property type="entry name" value="SUA5"/>
    <property type="match status" value="1"/>
</dbReference>
<comment type="similarity">
    <text evidence="2">Belongs to the SUA5 family.</text>
</comment>
<name>A0A1B1DV90_9APIC</name>
<dbReference type="Gene3D" id="3.40.50.11030">
    <property type="entry name" value="Threonylcarbamoyl-AMP synthase, C-terminal domain"/>
    <property type="match status" value="1"/>
</dbReference>
<dbReference type="KEGG" id="pcot:PCOAH_00006630"/>
<evidence type="ECO:0000256" key="11">
    <source>
        <dbReference type="ARBA" id="ARBA00029774"/>
    </source>
</evidence>
<dbReference type="GO" id="GO:0061710">
    <property type="term" value="F:L-threonylcarbamoyladenylate synthase"/>
    <property type="evidence" value="ECO:0007669"/>
    <property type="project" value="UniProtKB-EC"/>
</dbReference>
<evidence type="ECO:0000256" key="5">
    <source>
        <dbReference type="ARBA" id="ARBA00022490"/>
    </source>
</evidence>
<dbReference type="PROSITE" id="PS51163">
    <property type="entry name" value="YRDC"/>
    <property type="match status" value="1"/>
</dbReference>
<reference evidence="15" key="1">
    <citation type="submission" date="2016-06" db="EMBL/GenBank/DDBJ databases">
        <title>First high quality genome sequence of Plasmodium coatneyi using continuous long reads from single molecule, real-time sequencing.</title>
        <authorList>
            <person name="Chien J.-T."/>
            <person name="Pakala S.B."/>
            <person name="Geraldo J.A."/>
            <person name="Lapp S.A."/>
            <person name="Barnwell J.W."/>
            <person name="Kissinger J.C."/>
            <person name="Galinski M.R."/>
            <person name="Humphrey J.C."/>
        </authorList>
    </citation>
    <scope>NUCLEOTIDE SEQUENCE [LARGE SCALE GENOMIC DNA]</scope>
    <source>
        <strain evidence="15">Hackeri</strain>
    </source>
</reference>